<reference evidence="6 7" key="1">
    <citation type="submission" date="2018-06" db="EMBL/GenBank/DDBJ databases">
        <authorList>
            <consortium name="Pathogen Informatics"/>
            <person name="Doyle S."/>
        </authorList>
    </citation>
    <scope>NUCLEOTIDE SEQUENCE [LARGE SCALE GENOMIC DNA]</scope>
    <source>
        <strain evidence="6 7">NCTC12026</strain>
    </source>
</reference>
<feature type="transmembrane region" description="Helical" evidence="4">
    <location>
        <begin position="264"/>
        <end position="281"/>
    </location>
</feature>
<feature type="transmembrane region" description="Helical" evidence="4">
    <location>
        <begin position="55"/>
        <end position="77"/>
    </location>
</feature>
<feature type="transmembrane region" description="Helical" evidence="4">
    <location>
        <begin position="223"/>
        <end position="244"/>
    </location>
</feature>
<dbReference type="SUPFAM" id="SSF103473">
    <property type="entry name" value="MFS general substrate transporter"/>
    <property type="match status" value="1"/>
</dbReference>
<dbReference type="OrthoDB" id="9770492at2"/>
<feature type="transmembrane region" description="Helical" evidence="4">
    <location>
        <begin position="350"/>
        <end position="369"/>
    </location>
</feature>
<dbReference type="Gene3D" id="1.20.1250.20">
    <property type="entry name" value="MFS general substrate transporter like domains"/>
    <property type="match status" value="1"/>
</dbReference>
<dbReference type="PANTHER" id="PTHR43129">
    <property type="entry name" value="FOSMIDOMYCIN RESISTANCE PROTEIN"/>
    <property type="match status" value="1"/>
</dbReference>
<evidence type="ECO:0000256" key="2">
    <source>
        <dbReference type="ARBA" id="ARBA00022989"/>
    </source>
</evidence>
<gene>
    <name evidence="6" type="primary">fsr</name>
    <name evidence="6" type="ORF">NCTC12026_02895</name>
</gene>
<sequence>MSEQTAPTSGTKPTNKTGKTVFSILTAISFSHLLNDMIQSLILAIYPLLQSDFSLSFAQIGMITLTYQVTASLLQPVIGYYTDKHPQPYSLPIGMGFTLTGLLLLAMAETFPMILIAAALVGTGSSVFHPESSRVARMASGGRHGLAQSFFQVGGNLGASLGPLLAALVIEPYGKGNIGWFSFAALLAIIILLQVSSWYKQQHRAAKKMTINSSDIKILPRKVVIGSLSILLILIFSKYFYLASISSYYTFYLIDKFGVSVQNAQIHLFVFLFAVAAGTMIGGPIGDKIGRKYVIWFSILGVAPFTLLLPHASLFWTGVLTVIIGMILASAFSAILVYAQELIPGKTGMVSGLFFGLAFGMGGVGAAVLGYIADQTSIEQVYQYCAFLPLLGIFTVLLPNISNK</sequence>
<feature type="transmembrane region" description="Helical" evidence="4">
    <location>
        <begin position="293"/>
        <end position="309"/>
    </location>
</feature>
<dbReference type="Pfam" id="PF07690">
    <property type="entry name" value="MFS_1"/>
    <property type="match status" value="1"/>
</dbReference>
<evidence type="ECO:0000259" key="5">
    <source>
        <dbReference type="PROSITE" id="PS50850"/>
    </source>
</evidence>
<dbReference type="Proteomes" id="UP000255129">
    <property type="component" value="Unassembled WGS sequence"/>
</dbReference>
<keyword evidence="2 4" id="KW-1133">Transmembrane helix</keyword>
<name>A0A379G5Y3_9GAMM</name>
<organism evidence="6 7">
    <name type="scientific">Providencia rustigianii</name>
    <dbReference type="NCBI Taxonomy" id="158850"/>
    <lineage>
        <taxon>Bacteria</taxon>
        <taxon>Pseudomonadati</taxon>
        <taxon>Pseudomonadota</taxon>
        <taxon>Gammaproteobacteria</taxon>
        <taxon>Enterobacterales</taxon>
        <taxon>Morganellaceae</taxon>
        <taxon>Providencia</taxon>
    </lineage>
</organism>
<accession>A0A379G5Y3</accession>
<feature type="transmembrane region" description="Helical" evidence="4">
    <location>
        <begin position="21"/>
        <end position="49"/>
    </location>
</feature>
<dbReference type="PROSITE" id="PS50850">
    <property type="entry name" value="MFS"/>
    <property type="match status" value="1"/>
</dbReference>
<dbReference type="InterPro" id="IPR020846">
    <property type="entry name" value="MFS_dom"/>
</dbReference>
<dbReference type="CDD" id="cd17478">
    <property type="entry name" value="MFS_FsR"/>
    <property type="match status" value="1"/>
</dbReference>
<dbReference type="InterPro" id="IPR036259">
    <property type="entry name" value="MFS_trans_sf"/>
</dbReference>
<dbReference type="RefSeq" id="WP_112837264.1">
    <property type="nucleotide sequence ID" value="NZ_AP018946.1"/>
</dbReference>
<dbReference type="InterPro" id="IPR011701">
    <property type="entry name" value="MFS"/>
</dbReference>
<evidence type="ECO:0000256" key="1">
    <source>
        <dbReference type="ARBA" id="ARBA00022692"/>
    </source>
</evidence>
<evidence type="ECO:0000313" key="7">
    <source>
        <dbReference type="Proteomes" id="UP000255129"/>
    </source>
</evidence>
<evidence type="ECO:0000313" key="6">
    <source>
        <dbReference type="EMBL" id="SUC36469.1"/>
    </source>
</evidence>
<proteinExistence type="predicted"/>
<evidence type="ECO:0000256" key="4">
    <source>
        <dbReference type="SAM" id="Phobius"/>
    </source>
</evidence>
<dbReference type="GO" id="GO:0022857">
    <property type="term" value="F:transmembrane transporter activity"/>
    <property type="evidence" value="ECO:0007669"/>
    <property type="project" value="InterPro"/>
</dbReference>
<evidence type="ECO:0000256" key="3">
    <source>
        <dbReference type="ARBA" id="ARBA00023136"/>
    </source>
</evidence>
<protein>
    <submittedName>
        <fullName evidence="6">Fosmidomycin resistance protein</fullName>
    </submittedName>
</protein>
<dbReference type="AlphaFoldDB" id="A0A379G5Y3"/>
<dbReference type="GO" id="GO:0005886">
    <property type="term" value="C:plasma membrane"/>
    <property type="evidence" value="ECO:0007669"/>
    <property type="project" value="TreeGrafter"/>
</dbReference>
<feature type="transmembrane region" description="Helical" evidence="4">
    <location>
        <begin position="176"/>
        <end position="199"/>
    </location>
</feature>
<keyword evidence="3 4" id="KW-0472">Membrane</keyword>
<feature type="domain" description="Major facilitator superfamily (MFS) profile" evidence="5">
    <location>
        <begin position="24"/>
        <end position="404"/>
    </location>
</feature>
<feature type="transmembrane region" description="Helical" evidence="4">
    <location>
        <begin position="315"/>
        <end position="338"/>
    </location>
</feature>
<dbReference type="EMBL" id="UGUA01000002">
    <property type="protein sequence ID" value="SUC36469.1"/>
    <property type="molecule type" value="Genomic_DNA"/>
</dbReference>
<keyword evidence="1 4" id="KW-0812">Transmembrane</keyword>
<feature type="transmembrane region" description="Helical" evidence="4">
    <location>
        <begin position="381"/>
        <end position="401"/>
    </location>
</feature>
<dbReference type="PANTHER" id="PTHR43129:SF1">
    <property type="entry name" value="FOSMIDOMYCIN RESISTANCE PROTEIN"/>
    <property type="match status" value="1"/>
</dbReference>